<comment type="caution">
    <text evidence="4">The sequence shown here is derived from an EMBL/GenBank/DDBJ whole genome shotgun (WGS) entry which is preliminary data.</text>
</comment>
<dbReference type="RefSeq" id="WP_117632546.1">
    <property type="nucleotide sequence ID" value="NZ_QSON01000007.1"/>
</dbReference>
<name>A0A374P6D6_9FIRM</name>
<dbReference type="AlphaFoldDB" id="A0A374P6D6"/>
<evidence type="ECO:0000313" key="4">
    <source>
        <dbReference type="EMBL" id="RGJ02838.1"/>
    </source>
</evidence>
<reference evidence="4 5" key="1">
    <citation type="submission" date="2018-08" db="EMBL/GenBank/DDBJ databases">
        <title>A genome reference for cultivated species of the human gut microbiota.</title>
        <authorList>
            <person name="Zou Y."/>
            <person name="Xue W."/>
            <person name="Luo G."/>
        </authorList>
    </citation>
    <scope>NUCLEOTIDE SEQUENCE [LARGE SCALE GENOMIC DNA]</scope>
    <source>
        <strain evidence="4 5">TM09-12</strain>
    </source>
</reference>
<dbReference type="PANTHER" id="PTHR30576">
    <property type="entry name" value="COLANIC BIOSYNTHESIS UDP-GLUCOSE LIPID CARRIER TRANSFERASE"/>
    <property type="match status" value="1"/>
</dbReference>
<evidence type="ECO:0000259" key="3">
    <source>
        <dbReference type="Pfam" id="PF02397"/>
    </source>
</evidence>
<keyword evidence="2" id="KW-1133">Transmembrane helix</keyword>
<dbReference type="GO" id="GO:0016780">
    <property type="term" value="F:phosphotransferase activity, for other substituted phosphate groups"/>
    <property type="evidence" value="ECO:0007669"/>
    <property type="project" value="TreeGrafter"/>
</dbReference>
<keyword evidence="4" id="KW-0808">Transferase</keyword>
<proteinExistence type="inferred from homology"/>
<feature type="transmembrane region" description="Helical" evidence="2">
    <location>
        <begin position="27"/>
        <end position="51"/>
    </location>
</feature>
<accession>A0A374P6D6</accession>
<evidence type="ECO:0000256" key="2">
    <source>
        <dbReference type="SAM" id="Phobius"/>
    </source>
</evidence>
<sequence length="216" mass="24790">MTNKGNQSLPEVKKTIYSLIIKRLLDLVLSGLAIIILSPVFLVVAILELIIHGRPIVFAQKRPGLHGKVFNIYKFRSMTNETAANGELLPGNERLTKFGKFIRKYSIDELPELICIFTGKMSIIGPRPLRVEYLPLYSSRHMMRHEVRPGFACVRLRPGKTWTWNEQFENDIFYVENVSFLLDVAMLFAVAREAVHPSKYRIEATRKPFNGTNLNE</sequence>
<dbReference type="InterPro" id="IPR003362">
    <property type="entry name" value="Bact_transf"/>
</dbReference>
<evidence type="ECO:0000256" key="1">
    <source>
        <dbReference type="ARBA" id="ARBA00006464"/>
    </source>
</evidence>
<protein>
    <submittedName>
        <fullName evidence="4">Sugar transferase</fullName>
    </submittedName>
</protein>
<organism evidence="4 5">
    <name type="scientific">Hungatella hathewayi</name>
    <dbReference type="NCBI Taxonomy" id="154046"/>
    <lineage>
        <taxon>Bacteria</taxon>
        <taxon>Bacillati</taxon>
        <taxon>Bacillota</taxon>
        <taxon>Clostridia</taxon>
        <taxon>Lachnospirales</taxon>
        <taxon>Lachnospiraceae</taxon>
        <taxon>Hungatella</taxon>
    </lineage>
</organism>
<dbReference type="Proteomes" id="UP000263014">
    <property type="component" value="Unassembled WGS sequence"/>
</dbReference>
<gene>
    <name evidence="4" type="ORF">DXD79_16980</name>
</gene>
<dbReference type="Pfam" id="PF02397">
    <property type="entry name" value="Bac_transf"/>
    <property type="match status" value="1"/>
</dbReference>
<dbReference type="EMBL" id="QSON01000007">
    <property type="protein sequence ID" value="RGJ02838.1"/>
    <property type="molecule type" value="Genomic_DNA"/>
</dbReference>
<feature type="domain" description="Bacterial sugar transferase" evidence="3">
    <location>
        <begin position="22"/>
        <end position="191"/>
    </location>
</feature>
<evidence type="ECO:0000313" key="5">
    <source>
        <dbReference type="Proteomes" id="UP000263014"/>
    </source>
</evidence>
<keyword evidence="2" id="KW-0472">Membrane</keyword>
<dbReference type="PANTHER" id="PTHR30576:SF8">
    <property type="entry name" value="UNDECAPRENYL-PHOSPHATE GALACTOSE PHOSPHOTRANSFERASE"/>
    <property type="match status" value="1"/>
</dbReference>
<comment type="similarity">
    <text evidence="1">Belongs to the bacterial sugar transferase family.</text>
</comment>
<keyword evidence="2" id="KW-0812">Transmembrane</keyword>